<dbReference type="GO" id="GO:0046872">
    <property type="term" value="F:metal ion binding"/>
    <property type="evidence" value="ECO:0007669"/>
    <property type="project" value="UniProtKB-KW"/>
</dbReference>
<keyword evidence="7 10" id="KW-0326">Glycosidase</keyword>
<feature type="domain" description="Glycoside hydrolase family 42 N-terminal" evidence="8">
    <location>
        <begin position="77"/>
        <end position="442"/>
    </location>
</feature>
<dbReference type="STRING" id="1642647.PSM36_2014"/>
<evidence type="ECO:0000259" key="9">
    <source>
        <dbReference type="Pfam" id="PF08532"/>
    </source>
</evidence>
<keyword evidence="5 10" id="KW-0378">Hydrolase</keyword>
<gene>
    <name evidence="10" type="ORF">PSM36_2014</name>
</gene>
<dbReference type="KEGG" id="psac:PSM36_2014"/>
<sequence>MPLLFGDPRMISKIEEIMKKESIQFNLFFVLFLSFSIGLQGQKKHKDIEKDFFPFSVWYSGGKARAPMLSAITPRSTDEWTTDLKQIKDLGFNTVRTWVEWAACEPEPGRYNFDNLHLLMRMANEVGLKVFIQIYVDSAPDWVAHNHPHALFETQSGHKVHPQSAPGACMDNKAVEDAILNFYSETAKVANSYPNLFGWDLWSEPHIINWASLNYIPNVQFCFCEGTQTKFRKWLEKKYHTLENLNTAWYRNFTDWTQVEAPRFSTILSYTDFIDWKTFIYEKLVEDMQARYNAIRKVDTTHLITAHAVGASLFQSPHVGAGATDDFLMARPLDYYGVSIYPKHNNPQYAWSVTTLRTVMDFIRSANREKGGWYVGELQAGLGTVALQVSDPVTSDDHRIWIWSAIAKGAKGVNIYAYYPMSSGYEAGGYGLINLDGTITERAVNAGQIADVVNRNQQLFLNATPVKAEVGIVYNPLTQMVGGMQRQDFPGALNQSLIGYFQTFANYNIPVDFIHREHIEKQDFSQYKLIIIPYPIMFTRKAAAGLRNFVENGGYVLAEARIGWNDDRGYASEIIPGLGMHDIFGVREDEIRMRDDIRFTITNENHPALQGFDENSKLTGSLYVQSLKLLDNSDAKILASTGQGQPTIVSNRYGKGESMLVGTYMGMANFSKINPDNDKFFVNLLNWAKIERPFTTTLDGRSSNQVEVRLQDKKDGYLLFIINHSSESEEIGVELNIGSNGTYTVRDIINETIKKAYSIDNKLIINSRIDSKGIHIIELTADK</sequence>
<proteinExistence type="inferred from homology"/>
<name>A0A1R3SZ98_9BACT</name>
<dbReference type="InterPro" id="IPR013738">
    <property type="entry name" value="Beta_galactosidase_Trimer"/>
</dbReference>
<protein>
    <recommendedName>
        <fullName evidence="3">beta-galactosidase</fullName>
        <ecNumber evidence="3">3.2.1.23</ecNumber>
    </recommendedName>
</protein>
<dbReference type="Pfam" id="PF02449">
    <property type="entry name" value="Glyco_hydro_42"/>
    <property type="match status" value="1"/>
</dbReference>
<dbReference type="PANTHER" id="PTHR36447">
    <property type="entry name" value="BETA-GALACTOSIDASE GANA"/>
    <property type="match status" value="1"/>
</dbReference>
<reference evidence="10 11" key="1">
    <citation type="submission" date="2016-08" db="EMBL/GenBank/DDBJ databases">
        <authorList>
            <person name="Seilhamer J.J."/>
        </authorList>
    </citation>
    <scope>NUCLEOTIDE SEQUENCE [LARGE SCALE GENOMIC DNA]</scope>
    <source>
        <strain evidence="10">M3/6</strain>
    </source>
</reference>
<dbReference type="PANTHER" id="PTHR36447:SF2">
    <property type="entry name" value="BETA-GALACTOSIDASE YESZ"/>
    <property type="match status" value="1"/>
</dbReference>
<dbReference type="Gene3D" id="3.40.50.880">
    <property type="match status" value="1"/>
</dbReference>
<dbReference type="InterPro" id="IPR017853">
    <property type="entry name" value="GH"/>
</dbReference>
<evidence type="ECO:0000256" key="5">
    <source>
        <dbReference type="ARBA" id="ARBA00022801"/>
    </source>
</evidence>
<evidence type="ECO:0000256" key="2">
    <source>
        <dbReference type="ARBA" id="ARBA00005940"/>
    </source>
</evidence>
<evidence type="ECO:0000256" key="1">
    <source>
        <dbReference type="ARBA" id="ARBA00001412"/>
    </source>
</evidence>
<dbReference type="GO" id="GO:0004565">
    <property type="term" value="F:beta-galactosidase activity"/>
    <property type="evidence" value="ECO:0007669"/>
    <property type="project" value="UniProtKB-EC"/>
</dbReference>
<dbReference type="InterPro" id="IPR029062">
    <property type="entry name" value="Class_I_gatase-like"/>
</dbReference>
<dbReference type="SUPFAM" id="SSF52317">
    <property type="entry name" value="Class I glutamine amidotransferase-like"/>
    <property type="match status" value="1"/>
</dbReference>
<evidence type="ECO:0000256" key="6">
    <source>
        <dbReference type="ARBA" id="ARBA00022833"/>
    </source>
</evidence>
<evidence type="ECO:0000259" key="8">
    <source>
        <dbReference type="Pfam" id="PF02449"/>
    </source>
</evidence>
<dbReference type="SUPFAM" id="SSF51445">
    <property type="entry name" value="(Trans)glycosidases"/>
    <property type="match status" value="1"/>
</dbReference>
<keyword evidence="11" id="KW-1185">Reference proteome</keyword>
<keyword evidence="4" id="KW-0479">Metal-binding</keyword>
<dbReference type="EMBL" id="LT605205">
    <property type="protein sequence ID" value="SCD20821.1"/>
    <property type="molecule type" value="Genomic_DNA"/>
</dbReference>
<evidence type="ECO:0000256" key="3">
    <source>
        <dbReference type="ARBA" id="ARBA00012756"/>
    </source>
</evidence>
<dbReference type="Proteomes" id="UP000187464">
    <property type="component" value="Chromosome I"/>
</dbReference>
<dbReference type="InterPro" id="IPR013529">
    <property type="entry name" value="Glyco_hydro_42_N"/>
</dbReference>
<dbReference type="Pfam" id="PF08532">
    <property type="entry name" value="Glyco_hydro_42M"/>
    <property type="match status" value="1"/>
</dbReference>
<accession>A0A1R3SZ98</accession>
<organism evidence="10 11">
    <name type="scientific">Proteiniphilum saccharofermentans</name>
    <dbReference type="NCBI Taxonomy" id="1642647"/>
    <lineage>
        <taxon>Bacteria</taxon>
        <taxon>Pseudomonadati</taxon>
        <taxon>Bacteroidota</taxon>
        <taxon>Bacteroidia</taxon>
        <taxon>Bacteroidales</taxon>
        <taxon>Dysgonomonadaceae</taxon>
        <taxon>Proteiniphilum</taxon>
    </lineage>
</organism>
<comment type="catalytic activity">
    <reaction evidence="1">
        <text>Hydrolysis of terminal non-reducing beta-D-galactose residues in beta-D-galactosides.</text>
        <dbReference type="EC" id="3.2.1.23"/>
    </reaction>
</comment>
<dbReference type="AlphaFoldDB" id="A0A1R3SZ98"/>
<comment type="similarity">
    <text evidence="2">Belongs to the glycosyl hydrolase 42 family.</text>
</comment>
<keyword evidence="6" id="KW-0862">Zinc</keyword>
<feature type="domain" description="Beta-galactosidase trimerisation" evidence="9">
    <location>
        <begin position="492"/>
        <end position="671"/>
    </location>
</feature>
<evidence type="ECO:0000256" key="4">
    <source>
        <dbReference type="ARBA" id="ARBA00022723"/>
    </source>
</evidence>
<dbReference type="CDD" id="cd03143">
    <property type="entry name" value="A4_beta-galactosidase_middle_domain"/>
    <property type="match status" value="1"/>
</dbReference>
<dbReference type="InterPro" id="IPR003476">
    <property type="entry name" value="Glyco_hydro_42"/>
</dbReference>
<evidence type="ECO:0000256" key="7">
    <source>
        <dbReference type="ARBA" id="ARBA00023295"/>
    </source>
</evidence>
<dbReference type="EC" id="3.2.1.23" evidence="3"/>
<dbReference type="Gene3D" id="3.20.20.80">
    <property type="entry name" value="Glycosidases"/>
    <property type="match status" value="1"/>
</dbReference>
<evidence type="ECO:0000313" key="11">
    <source>
        <dbReference type="Proteomes" id="UP000187464"/>
    </source>
</evidence>
<evidence type="ECO:0000313" key="10">
    <source>
        <dbReference type="EMBL" id="SCD20821.1"/>
    </source>
</evidence>
<dbReference type="GO" id="GO:0009341">
    <property type="term" value="C:beta-galactosidase complex"/>
    <property type="evidence" value="ECO:0007669"/>
    <property type="project" value="InterPro"/>
</dbReference>
<dbReference type="GO" id="GO:0005975">
    <property type="term" value="P:carbohydrate metabolic process"/>
    <property type="evidence" value="ECO:0007669"/>
    <property type="project" value="InterPro"/>
</dbReference>